<dbReference type="KEGG" id="olu:OSTLU_28596"/>
<dbReference type="Gramene" id="ABP00762">
    <property type="protein sequence ID" value="ABP00762"/>
    <property type="gene ID" value="OSTLU_28596"/>
</dbReference>
<dbReference type="STRING" id="436017.A4SAJ9"/>
<dbReference type="PANTHER" id="PTHR24183">
    <property type="entry name" value="FIBRONECTIN TYPE 3 AND ANKYRIN REPEAT DOMAINS PROTEIN 1"/>
    <property type="match status" value="1"/>
</dbReference>
<keyword evidence="1" id="KW-0040">ANK repeat</keyword>
<dbReference type="InterPro" id="IPR001683">
    <property type="entry name" value="PX_dom"/>
</dbReference>
<dbReference type="eggNOG" id="ENOG502S805">
    <property type="taxonomic scope" value="Eukaryota"/>
</dbReference>
<dbReference type="PROSITE" id="PS50088">
    <property type="entry name" value="ANK_REPEAT"/>
    <property type="match status" value="1"/>
</dbReference>
<dbReference type="RefSeq" id="XP_001422445.1">
    <property type="nucleotide sequence ID" value="XM_001422408.1"/>
</dbReference>
<dbReference type="GO" id="GO:0035091">
    <property type="term" value="F:phosphatidylinositol binding"/>
    <property type="evidence" value="ECO:0007669"/>
    <property type="project" value="InterPro"/>
</dbReference>
<protein>
    <recommendedName>
        <fullName evidence="3">PX domain-containing protein</fullName>
    </recommendedName>
</protein>
<dbReference type="SUPFAM" id="SSF48403">
    <property type="entry name" value="Ankyrin repeat"/>
    <property type="match status" value="1"/>
</dbReference>
<reference evidence="4 5" key="1">
    <citation type="journal article" date="2007" name="Proc. Natl. Acad. Sci. U.S.A.">
        <title>The tiny eukaryote Ostreococcus provides genomic insights into the paradox of plankton speciation.</title>
        <authorList>
            <person name="Palenik B."/>
            <person name="Grimwood J."/>
            <person name="Aerts A."/>
            <person name="Rouze P."/>
            <person name="Salamov A."/>
            <person name="Putnam N."/>
            <person name="Dupont C."/>
            <person name="Jorgensen R."/>
            <person name="Derelle E."/>
            <person name="Rombauts S."/>
            <person name="Zhou K."/>
            <person name="Otillar R."/>
            <person name="Merchant S.S."/>
            <person name="Podell S."/>
            <person name="Gaasterland T."/>
            <person name="Napoli C."/>
            <person name="Gendler K."/>
            <person name="Manuell A."/>
            <person name="Tai V."/>
            <person name="Vallon O."/>
            <person name="Piganeau G."/>
            <person name="Jancek S."/>
            <person name="Heijde M."/>
            <person name="Jabbari K."/>
            <person name="Bowler C."/>
            <person name="Lohr M."/>
            <person name="Robbens S."/>
            <person name="Werner G."/>
            <person name="Dubchak I."/>
            <person name="Pazour G.J."/>
            <person name="Ren Q."/>
            <person name="Paulsen I."/>
            <person name="Delwiche C."/>
            <person name="Schmutz J."/>
            <person name="Rokhsar D."/>
            <person name="Van de Peer Y."/>
            <person name="Moreau H."/>
            <person name="Grigoriev I.V."/>
        </authorList>
    </citation>
    <scope>NUCLEOTIDE SEQUENCE [LARGE SCALE GENOMIC DNA]</scope>
    <source>
        <strain evidence="4 5">CCE9901</strain>
    </source>
</reference>
<dbReference type="InterPro" id="IPR036871">
    <property type="entry name" value="PX_dom_sf"/>
</dbReference>
<evidence type="ECO:0000313" key="5">
    <source>
        <dbReference type="Proteomes" id="UP000001568"/>
    </source>
</evidence>
<dbReference type="SUPFAM" id="SSF64268">
    <property type="entry name" value="PX domain"/>
    <property type="match status" value="1"/>
</dbReference>
<feature type="repeat" description="ANK" evidence="1">
    <location>
        <begin position="320"/>
        <end position="352"/>
    </location>
</feature>
<dbReference type="Gene3D" id="3.30.1520.10">
    <property type="entry name" value="Phox-like domain"/>
    <property type="match status" value="1"/>
</dbReference>
<evidence type="ECO:0000256" key="2">
    <source>
        <dbReference type="SAM" id="MobiDB-lite"/>
    </source>
</evidence>
<dbReference type="InterPro" id="IPR036770">
    <property type="entry name" value="Ankyrin_rpt-contain_sf"/>
</dbReference>
<dbReference type="AlphaFoldDB" id="A4SAJ9"/>
<evidence type="ECO:0000256" key="1">
    <source>
        <dbReference type="PROSITE-ProRule" id="PRU00023"/>
    </source>
</evidence>
<dbReference type="InterPro" id="IPR002110">
    <property type="entry name" value="Ankyrin_rpt"/>
</dbReference>
<proteinExistence type="predicted"/>
<feature type="region of interest" description="Disordered" evidence="2">
    <location>
        <begin position="152"/>
        <end position="250"/>
    </location>
</feature>
<gene>
    <name evidence="4" type="ORF">OSTLU_28596</name>
</gene>
<evidence type="ECO:0000259" key="3">
    <source>
        <dbReference type="PROSITE" id="PS50195"/>
    </source>
</evidence>
<dbReference type="GO" id="GO:0005634">
    <property type="term" value="C:nucleus"/>
    <property type="evidence" value="ECO:0007669"/>
    <property type="project" value="TreeGrafter"/>
</dbReference>
<dbReference type="Pfam" id="PF13857">
    <property type="entry name" value="Ank_5"/>
    <property type="match status" value="1"/>
</dbReference>
<dbReference type="Pfam" id="PF00787">
    <property type="entry name" value="PX"/>
    <property type="match status" value="1"/>
</dbReference>
<sequence length="376" mass="40442">MFRVVVGDGAPLVDRDTGAPTTTEYYEVALVTDVPRYVAIARARAKTDDDDGNEKDCDDDRTTTREAVTFRAHKRYSAFEALHRALTARGRHEARLPTMPKKALVRTPAVRETRREGFQFILDAVGRDRELRACDEVVEFFTSAGTGGARERATLGVRGDAGGVEGSRTDGERDNGASAGEDDDDDDDDDAPIPRRGGGLESLLRSTMRVHGTSDALGERGEGEARRDDSSGSAFEEEEMRETTTRTTTMQTTPMATSSFMLNRATLLTTNGGVANGNDGLASYDASSAGAREAIKANDAIGLERLLDEHGVDVNAKDNSGMTLLHLACLFNRKHAVDALLRHGADATLRNAHGETASELAPPTLAFAIAKALKKS</sequence>
<name>A4SAJ9_OSTLU</name>
<feature type="compositionally biased region" description="Basic and acidic residues" evidence="2">
    <location>
        <begin position="217"/>
        <end position="230"/>
    </location>
</feature>
<dbReference type="EMBL" id="CP000599">
    <property type="protein sequence ID" value="ABP00762.1"/>
    <property type="molecule type" value="Genomic_DNA"/>
</dbReference>
<keyword evidence="5" id="KW-1185">Reference proteome</keyword>
<organism evidence="4 5">
    <name type="scientific">Ostreococcus lucimarinus (strain CCE9901)</name>
    <dbReference type="NCBI Taxonomy" id="436017"/>
    <lineage>
        <taxon>Eukaryota</taxon>
        <taxon>Viridiplantae</taxon>
        <taxon>Chlorophyta</taxon>
        <taxon>Mamiellophyceae</taxon>
        <taxon>Mamiellales</taxon>
        <taxon>Bathycoccaceae</taxon>
        <taxon>Ostreococcus</taxon>
    </lineage>
</organism>
<dbReference type="Proteomes" id="UP000001568">
    <property type="component" value="Chromosome 19"/>
</dbReference>
<accession>A4SAJ9</accession>
<dbReference type="PROSITE" id="PS50297">
    <property type="entry name" value="ANK_REP_REGION"/>
    <property type="match status" value="1"/>
</dbReference>
<feature type="domain" description="PX" evidence="3">
    <location>
        <begin position="1"/>
        <end position="148"/>
    </location>
</feature>
<dbReference type="GO" id="GO:0005768">
    <property type="term" value="C:endosome"/>
    <property type="evidence" value="ECO:0007669"/>
    <property type="project" value="UniProtKB-ARBA"/>
</dbReference>
<dbReference type="PROSITE" id="PS50195">
    <property type="entry name" value="PX"/>
    <property type="match status" value="1"/>
</dbReference>
<evidence type="ECO:0000313" key="4">
    <source>
        <dbReference type="EMBL" id="ABP00762.1"/>
    </source>
</evidence>
<dbReference type="OrthoDB" id="194358at2759"/>
<feature type="compositionally biased region" description="Acidic residues" evidence="2">
    <location>
        <begin position="180"/>
        <end position="191"/>
    </location>
</feature>
<dbReference type="Gene3D" id="1.25.40.20">
    <property type="entry name" value="Ankyrin repeat-containing domain"/>
    <property type="match status" value="1"/>
</dbReference>
<dbReference type="SMART" id="SM00248">
    <property type="entry name" value="ANK"/>
    <property type="match status" value="1"/>
</dbReference>
<dbReference type="GeneID" id="5006461"/>
<dbReference type="HOGENOM" id="CLU_736482_0_0_1"/>
<dbReference type="PANTHER" id="PTHR24183:SF1">
    <property type="entry name" value="FIBRONECTIN TYPE 3 AND ANKYRIN REPEAT DOMAINS PROTEIN 1"/>
    <property type="match status" value="1"/>
</dbReference>